<feature type="domain" description="Flagellar motor switch protein FliN-like C-terminal" evidence="12">
    <location>
        <begin position="247"/>
        <end position="314"/>
    </location>
</feature>
<dbReference type="GO" id="GO:0071978">
    <property type="term" value="P:bacterial-type flagellum-dependent swarming motility"/>
    <property type="evidence" value="ECO:0007669"/>
    <property type="project" value="TreeGrafter"/>
</dbReference>
<keyword evidence="13" id="KW-0282">Flagellum</keyword>
<dbReference type="AlphaFoldDB" id="A0A3M0BM08"/>
<comment type="function">
    <text evidence="10">FliM is one of three proteins (FliG, FliN, FliM) that forms the rotor-mounted switch complex (C ring), located at the base of the basal body. This complex interacts with the CheY and CheZ chemotaxis proteins, in addition to contacting components of the motor that determine the direction of flagellar rotation.</text>
</comment>
<evidence type="ECO:0000256" key="3">
    <source>
        <dbReference type="ARBA" id="ARBA00011049"/>
    </source>
</evidence>
<dbReference type="GO" id="GO:0050918">
    <property type="term" value="P:positive chemotaxis"/>
    <property type="evidence" value="ECO:0007669"/>
    <property type="project" value="TreeGrafter"/>
</dbReference>
<dbReference type="Pfam" id="PF02154">
    <property type="entry name" value="FliM"/>
    <property type="match status" value="1"/>
</dbReference>
<evidence type="ECO:0000256" key="4">
    <source>
        <dbReference type="ARBA" id="ARBA00021898"/>
    </source>
</evidence>
<keyword evidence="7" id="KW-0283">Flagellar rotation</keyword>
<accession>A0A3M0BM08</accession>
<dbReference type="NCBIfam" id="TIGR01397">
    <property type="entry name" value="fliM_switch"/>
    <property type="match status" value="1"/>
</dbReference>
<evidence type="ECO:0000313" key="14">
    <source>
        <dbReference type="Proteomes" id="UP000280842"/>
    </source>
</evidence>
<evidence type="ECO:0000256" key="6">
    <source>
        <dbReference type="ARBA" id="ARBA00022500"/>
    </source>
</evidence>
<dbReference type="InterPro" id="IPR028976">
    <property type="entry name" value="CheC-like_sf"/>
</dbReference>
<organism evidence="13 14">
    <name type="scientific">Hydrogenothermus marinus</name>
    <dbReference type="NCBI Taxonomy" id="133270"/>
    <lineage>
        <taxon>Bacteria</taxon>
        <taxon>Pseudomonadati</taxon>
        <taxon>Aquificota</taxon>
        <taxon>Aquificia</taxon>
        <taxon>Aquificales</taxon>
        <taxon>Hydrogenothermaceae</taxon>
        <taxon>Hydrogenothermus</taxon>
    </lineage>
</organism>
<evidence type="ECO:0000256" key="11">
    <source>
        <dbReference type="NCBIfam" id="TIGR01397"/>
    </source>
</evidence>
<dbReference type="CDD" id="cd17908">
    <property type="entry name" value="FliM"/>
    <property type="match status" value="1"/>
</dbReference>
<evidence type="ECO:0000256" key="2">
    <source>
        <dbReference type="ARBA" id="ARBA00004202"/>
    </source>
</evidence>
<evidence type="ECO:0000256" key="9">
    <source>
        <dbReference type="ARBA" id="ARBA00023143"/>
    </source>
</evidence>
<dbReference type="PIRSF" id="PIRSF002888">
    <property type="entry name" value="FliM"/>
    <property type="match status" value="1"/>
</dbReference>
<keyword evidence="13" id="KW-0966">Cell projection</keyword>
<comment type="caution">
    <text evidence="13">The sequence shown here is derived from an EMBL/GenBank/DDBJ whole genome shotgun (WGS) entry which is preliminary data.</text>
</comment>
<evidence type="ECO:0000256" key="7">
    <source>
        <dbReference type="ARBA" id="ARBA00022779"/>
    </source>
</evidence>
<dbReference type="InterPro" id="IPR001543">
    <property type="entry name" value="FliN-like_C"/>
</dbReference>
<dbReference type="PANTHER" id="PTHR30034">
    <property type="entry name" value="FLAGELLAR MOTOR SWITCH PROTEIN FLIM"/>
    <property type="match status" value="1"/>
</dbReference>
<keyword evidence="6" id="KW-0145">Chemotaxis</keyword>
<dbReference type="OrthoDB" id="9806941at2"/>
<keyword evidence="9" id="KW-0975">Bacterial flagellum</keyword>
<keyword evidence="14" id="KW-1185">Reference proteome</keyword>
<dbReference type="Pfam" id="PF01052">
    <property type="entry name" value="FliMN_C"/>
    <property type="match status" value="1"/>
</dbReference>
<dbReference type="SUPFAM" id="SSF101801">
    <property type="entry name" value="Surface presentation of antigens (SPOA)"/>
    <property type="match status" value="1"/>
</dbReference>
<dbReference type="Gene3D" id="2.30.330.10">
    <property type="entry name" value="SpoA-like"/>
    <property type="match status" value="1"/>
</dbReference>
<reference evidence="13 14" key="1">
    <citation type="submission" date="2018-10" db="EMBL/GenBank/DDBJ databases">
        <title>Genomic Encyclopedia of Archaeal and Bacterial Type Strains, Phase II (KMG-II): from individual species to whole genera.</title>
        <authorList>
            <person name="Goeker M."/>
        </authorList>
    </citation>
    <scope>NUCLEOTIDE SEQUENCE [LARGE SCALE GENOMIC DNA]</scope>
    <source>
        <strain evidence="13 14">VM1</strain>
    </source>
</reference>
<dbReference type="Proteomes" id="UP000280842">
    <property type="component" value="Unassembled WGS sequence"/>
</dbReference>
<dbReference type="EMBL" id="REFO01000010">
    <property type="protein sequence ID" value="RMA97504.1"/>
    <property type="molecule type" value="Genomic_DNA"/>
</dbReference>
<dbReference type="InterPro" id="IPR001689">
    <property type="entry name" value="Flag_FliM"/>
</dbReference>
<evidence type="ECO:0000256" key="8">
    <source>
        <dbReference type="ARBA" id="ARBA00023136"/>
    </source>
</evidence>
<evidence type="ECO:0000313" key="13">
    <source>
        <dbReference type="EMBL" id="RMA97504.1"/>
    </source>
</evidence>
<dbReference type="SUPFAM" id="SSF103039">
    <property type="entry name" value="CheC-like"/>
    <property type="match status" value="1"/>
</dbReference>
<evidence type="ECO:0000256" key="1">
    <source>
        <dbReference type="ARBA" id="ARBA00004117"/>
    </source>
</evidence>
<dbReference type="GO" id="GO:0003774">
    <property type="term" value="F:cytoskeletal motor activity"/>
    <property type="evidence" value="ECO:0007669"/>
    <property type="project" value="InterPro"/>
</dbReference>
<evidence type="ECO:0000256" key="5">
    <source>
        <dbReference type="ARBA" id="ARBA00022475"/>
    </source>
</evidence>
<evidence type="ECO:0000256" key="10">
    <source>
        <dbReference type="ARBA" id="ARBA00025044"/>
    </source>
</evidence>
<gene>
    <name evidence="13" type="ORF">CLV39_0117</name>
</gene>
<dbReference type="PRINTS" id="PR00955">
    <property type="entry name" value="FLGMOTORFLIM"/>
</dbReference>
<dbReference type="GO" id="GO:0009425">
    <property type="term" value="C:bacterial-type flagellum basal body"/>
    <property type="evidence" value="ECO:0007669"/>
    <property type="project" value="UniProtKB-SubCell"/>
</dbReference>
<comment type="similarity">
    <text evidence="3">Belongs to the FliM family.</text>
</comment>
<dbReference type="Gene3D" id="3.40.1550.10">
    <property type="entry name" value="CheC-like"/>
    <property type="match status" value="1"/>
</dbReference>
<proteinExistence type="inferred from homology"/>
<name>A0A3M0BM08_9AQUI</name>
<evidence type="ECO:0000259" key="12">
    <source>
        <dbReference type="Pfam" id="PF01052"/>
    </source>
</evidence>
<dbReference type="GO" id="GO:0005886">
    <property type="term" value="C:plasma membrane"/>
    <property type="evidence" value="ECO:0007669"/>
    <property type="project" value="UniProtKB-SubCell"/>
</dbReference>
<dbReference type="PANTHER" id="PTHR30034:SF6">
    <property type="entry name" value="YOP PROTEINS TRANSLOCATION PROTEIN Q"/>
    <property type="match status" value="1"/>
</dbReference>
<keyword evidence="13" id="KW-0969">Cilium</keyword>
<dbReference type="RefSeq" id="WP_121922283.1">
    <property type="nucleotide sequence ID" value="NZ_REFO01000010.1"/>
</dbReference>
<comment type="subcellular location">
    <subcellularLocation>
        <location evidence="1">Bacterial flagellum basal body</location>
    </subcellularLocation>
    <subcellularLocation>
        <location evidence="2">Cell membrane</location>
        <topology evidence="2">Peripheral membrane protein</topology>
    </subcellularLocation>
</comment>
<keyword evidence="5" id="KW-1003">Cell membrane</keyword>
<protein>
    <recommendedName>
        <fullName evidence="4 11">Flagellar motor switch protein FliM</fullName>
    </recommendedName>
</protein>
<sequence>MAEDFLSQEEIDALLGEEGKEENKEVPKESIAPFDFNSIEHIKKGGLPGLEFILTKWIKSFREEIRKKIQSIDMTSITDVYTTKFNDFMLKIPLPASYSIFSMKPLKDNSLLVLDSRLVYTAISVIFGGPPKPFKVEGKEFTKLETKIVKQFVTEILTTFEVAWEDVYPLKMELKSIELNPNLARIVSPTEKVIIVQVSIDFGGYEAPFFFCFPQNMFLPIKDLIYSEIPQLGKDLAWEKDLEYKIVQLKVKLWLELCKESYKIKDILNWDIGTDLRFEVSTQDLLKVYVEDKPKFLAKLGKKKGKYAIKIKKLYEKGENNG</sequence>
<keyword evidence="8" id="KW-0472">Membrane</keyword>
<dbReference type="InterPro" id="IPR036429">
    <property type="entry name" value="SpoA-like_sf"/>
</dbReference>